<dbReference type="Proteomes" id="UP000054166">
    <property type="component" value="Unassembled WGS sequence"/>
</dbReference>
<dbReference type="AlphaFoldDB" id="A0A0C3F045"/>
<accession>A0A0C3F045</accession>
<feature type="signal peptide" evidence="1">
    <location>
        <begin position="1"/>
        <end position="22"/>
    </location>
</feature>
<keyword evidence="1" id="KW-0732">Signal</keyword>
<evidence type="ECO:0000313" key="2">
    <source>
        <dbReference type="EMBL" id="KIM73341.1"/>
    </source>
</evidence>
<dbReference type="EMBL" id="KN833085">
    <property type="protein sequence ID" value="KIM73341.1"/>
    <property type="molecule type" value="Genomic_DNA"/>
</dbReference>
<dbReference type="PANTHER" id="PTHR46579">
    <property type="entry name" value="F5/8 TYPE C DOMAIN-CONTAINING PROTEIN-RELATED"/>
    <property type="match status" value="1"/>
</dbReference>
<protein>
    <recommendedName>
        <fullName evidence="4">Fungal-type protein kinase domain-containing protein</fullName>
    </recommendedName>
</protein>
<keyword evidence="3" id="KW-1185">Reference proteome</keyword>
<evidence type="ECO:0000256" key="1">
    <source>
        <dbReference type="SAM" id="SignalP"/>
    </source>
</evidence>
<organism evidence="2 3">
    <name type="scientific">Piloderma croceum (strain F 1598)</name>
    <dbReference type="NCBI Taxonomy" id="765440"/>
    <lineage>
        <taxon>Eukaryota</taxon>
        <taxon>Fungi</taxon>
        <taxon>Dikarya</taxon>
        <taxon>Basidiomycota</taxon>
        <taxon>Agaricomycotina</taxon>
        <taxon>Agaricomycetes</taxon>
        <taxon>Agaricomycetidae</taxon>
        <taxon>Atheliales</taxon>
        <taxon>Atheliaceae</taxon>
        <taxon>Piloderma</taxon>
    </lineage>
</organism>
<evidence type="ECO:0000313" key="3">
    <source>
        <dbReference type="Proteomes" id="UP000054166"/>
    </source>
</evidence>
<proteinExistence type="predicted"/>
<sequence>MHLVSLNLTDLFLSLWRGTLECEAPDSRESWDWAVLQGETWKSHGKRVAAAKPYLPGTFDRPPHNPAEKISSGYKAWEYLTYVFALGPGVFLGVLPDKYWTHFCKLVVAVRLIHQRSITSDQLRTAHTLIIEFIEEFEILYCQRKVERLHFCRQSLHALLHLAPEAVRVGPQAYYTQWTMERTIGNLGEEIKQPSKPFANLSQRGCRRSQVNALKAIIPDLEPDSSVLPHNAIDLGGVFILLRARDSCAREIDGEAGGAIQKYFQTHAPDQFDPDSWPRVIRWARLRLPNGQVVRSAWKEKSKPPLGVRMSRNVKLQGKRQLSFAEVQFFFHVSIMGHNTTLVLLYQGNAGFEVREAKDISSVVAMVPLDDEDTGRYFVTEKMGLEVAYMSGMEEEIGNDE</sequence>
<dbReference type="HOGENOM" id="CLU_047287_0_0_1"/>
<dbReference type="OrthoDB" id="2669721at2759"/>
<dbReference type="STRING" id="765440.A0A0C3F045"/>
<reference evidence="2 3" key="1">
    <citation type="submission" date="2014-04" db="EMBL/GenBank/DDBJ databases">
        <authorList>
            <consortium name="DOE Joint Genome Institute"/>
            <person name="Kuo A."/>
            <person name="Tarkka M."/>
            <person name="Buscot F."/>
            <person name="Kohler A."/>
            <person name="Nagy L.G."/>
            <person name="Floudas D."/>
            <person name="Copeland A."/>
            <person name="Barry K.W."/>
            <person name="Cichocki N."/>
            <person name="Veneault-Fourrey C."/>
            <person name="LaButti K."/>
            <person name="Lindquist E.A."/>
            <person name="Lipzen A."/>
            <person name="Lundell T."/>
            <person name="Morin E."/>
            <person name="Murat C."/>
            <person name="Sun H."/>
            <person name="Tunlid A."/>
            <person name="Henrissat B."/>
            <person name="Grigoriev I.V."/>
            <person name="Hibbett D.S."/>
            <person name="Martin F."/>
            <person name="Nordberg H.P."/>
            <person name="Cantor M.N."/>
            <person name="Hua S.X."/>
        </authorList>
    </citation>
    <scope>NUCLEOTIDE SEQUENCE [LARGE SCALE GENOMIC DNA]</scope>
    <source>
        <strain evidence="2 3">F 1598</strain>
    </source>
</reference>
<dbReference type="InParanoid" id="A0A0C3F045"/>
<reference evidence="3" key="2">
    <citation type="submission" date="2015-01" db="EMBL/GenBank/DDBJ databases">
        <title>Evolutionary Origins and Diversification of the Mycorrhizal Mutualists.</title>
        <authorList>
            <consortium name="DOE Joint Genome Institute"/>
            <consortium name="Mycorrhizal Genomics Consortium"/>
            <person name="Kohler A."/>
            <person name="Kuo A."/>
            <person name="Nagy L.G."/>
            <person name="Floudas D."/>
            <person name="Copeland A."/>
            <person name="Barry K.W."/>
            <person name="Cichocki N."/>
            <person name="Veneault-Fourrey C."/>
            <person name="LaButti K."/>
            <person name="Lindquist E.A."/>
            <person name="Lipzen A."/>
            <person name="Lundell T."/>
            <person name="Morin E."/>
            <person name="Murat C."/>
            <person name="Riley R."/>
            <person name="Ohm R."/>
            <person name="Sun H."/>
            <person name="Tunlid A."/>
            <person name="Henrissat B."/>
            <person name="Grigoriev I.V."/>
            <person name="Hibbett D.S."/>
            <person name="Martin F."/>
        </authorList>
    </citation>
    <scope>NUCLEOTIDE SEQUENCE [LARGE SCALE GENOMIC DNA]</scope>
    <source>
        <strain evidence="3">F 1598</strain>
    </source>
</reference>
<dbReference type="PANTHER" id="PTHR46579:SF1">
    <property type="entry name" value="F5_8 TYPE C DOMAIN-CONTAINING PROTEIN"/>
    <property type="match status" value="1"/>
</dbReference>
<evidence type="ECO:0008006" key="4">
    <source>
        <dbReference type="Google" id="ProtNLM"/>
    </source>
</evidence>
<feature type="chain" id="PRO_5002174367" description="Fungal-type protein kinase domain-containing protein" evidence="1">
    <location>
        <begin position="23"/>
        <end position="401"/>
    </location>
</feature>
<name>A0A0C3F045_PILCF</name>
<gene>
    <name evidence="2" type="ORF">PILCRDRAFT_93098</name>
</gene>